<dbReference type="InterPro" id="IPR036410">
    <property type="entry name" value="HSP_DnaJ_Cys-rich_dom_sf"/>
</dbReference>
<dbReference type="EMBL" id="QEIN01000058">
    <property type="protein sequence ID" value="RCV59581.1"/>
    <property type="molecule type" value="Genomic_DNA"/>
</dbReference>
<dbReference type="Proteomes" id="UP000253318">
    <property type="component" value="Unassembled WGS sequence"/>
</dbReference>
<comment type="caution">
    <text evidence="1">The sequence shown here is derived from an EMBL/GenBank/DDBJ whole genome shotgun (WGS) entry which is preliminary data.</text>
</comment>
<evidence type="ECO:0000313" key="1">
    <source>
        <dbReference type="EMBL" id="RCV59581.1"/>
    </source>
</evidence>
<accession>A0A368T733</accession>
<protein>
    <submittedName>
        <fullName evidence="1">Uncharacterized protein</fullName>
    </submittedName>
</protein>
<name>A0A368T733_9ACTN</name>
<organism evidence="1 2">
    <name type="scientific">Marinitenerispora sediminis</name>
    <dbReference type="NCBI Taxonomy" id="1931232"/>
    <lineage>
        <taxon>Bacteria</taxon>
        <taxon>Bacillati</taxon>
        <taxon>Actinomycetota</taxon>
        <taxon>Actinomycetes</taxon>
        <taxon>Streptosporangiales</taxon>
        <taxon>Nocardiopsidaceae</taxon>
        <taxon>Marinitenerispora</taxon>
    </lineage>
</organism>
<dbReference type="AlphaFoldDB" id="A0A368T733"/>
<dbReference type="SUPFAM" id="SSF57938">
    <property type="entry name" value="DnaJ/Hsp40 cysteine-rich domain"/>
    <property type="match status" value="1"/>
</dbReference>
<dbReference type="RefSeq" id="WP_114399940.1">
    <property type="nucleotide sequence ID" value="NZ_QEIM01000166.1"/>
</dbReference>
<reference evidence="1 2" key="1">
    <citation type="submission" date="2018-04" db="EMBL/GenBank/DDBJ databases">
        <title>Novel actinobacteria from marine sediment.</title>
        <authorList>
            <person name="Ng Z.Y."/>
            <person name="Tan G.Y.A."/>
        </authorList>
    </citation>
    <scope>NUCLEOTIDE SEQUENCE [LARGE SCALE GENOMIC DNA]</scope>
    <source>
        <strain evidence="1 2">TPS81</strain>
    </source>
</reference>
<evidence type="ECO:0000313" key="2">
    <source>
        <dbReference type="Proteomes" id="UP000253318"/>
    </source>
</evidence>
<dbReference type="OrthoDB" id="3482518at2"/>
<gene>
    <name evidence="1" type="ORF">DEF24_09370</name>
</gene>
<sequence length="82" mass="9338">MRVRRTRERCQLETCEWCDRDDWSCRFCDGSGWWRPEMPHRDGSGVIDWIRVEEPCRMCDGTGKEHNPLAGGGSALPAQAGA</sequence>
<proteinExistence type="predicted"/>
<keyword evidence="2" id="KW-1185">Reference proteome</keyword>